<name>A0A6S6M8Z3_9BACT</name>
<dbReference type="EMBL" id="AP023213">
    <property type="protein sequence ID" value="BCG47925.1"/>
    <property type="molecule type" value="Genomic_DNA"/>
</dbReference>
<dbReference type="AlphaFoldDB" id="A0A6S6M8Z3"/>
<gene>
    <name evidence="1" type="ORF">GEOBRER4_26750</name>
</gene>
<dbReference type="KEGG" id="gbn:GEOBRER4_26750"/>
<accession>A0A6S6M8Z3</accession>
<keyword evidence="2" id="KW-1185">Reference proteome</keyword>
<protein>
    <submittedName>
        <fullName evidence="1">Uncharacterized protein</fullName>
    </submittedName>
</protein>
<dbReference type="Proteomes" id="UP000515472">
    <property type="component" value="Chromosome"/>
</dbReference>
<evidence type="ECO:0000313" key="1">
    <source>
        <dbReference type="EMBL" id="BCG47925.1"/>
    </source>
</evidence>
<proteinExistence type="predicted"/>
<organism evidence="1 2">
    <name type="scientific">Citrifermentans bremense</name>
    <dbReference type="NCBI Taxonomy" id="60035"/>
    <lineage>
        <taxon>Bacteria</taxon>
        <taxon>Pseudomonadati</taxon>
        <taxon>Thermodesulfobacteriota</taxon>
        <taxon>Desulfuromonadia</taxon>
        <taxon>Geobacterales</taxon>
        <taxon>Geobacteraceae</taxon>
        <taxon>Citrifermentans</taxon>
    </lineage>
</organism>
<sequence length="126" mass="14390">MGAAFKEWDAPDAQEWLKGAWEKVAAAGQATYQDDLEYTEVVLRLIALFDFYREFSDLFADGCGIPKEETVAHALKLEKQNVMLLIGKHGAYDAFFREGFAEDPFSTAPFRTYARVIFQKRYKGFS</sequence>
<reference evidence="1 2" key="1">
    <citation type="submission" date="2020-06" db="EMBL/GenBank/DDBJ databases">
        <title>Interaction of electrochemicaly active bacteria, Geobacter bremensis R4 on different carbon anode.</title>
        <authorList>
            <person name="Meng L."/>
            <person name="Yoshida N."/>
        </authorList>
    </citation>
    <scope>NUCLEOTIDE SEQUENCE [LARGE SCALE GENOMIC DNA]</scope>
    <source>
        <strain evidence="1 2">R4</strain>
    </source>
</reference>
<evidence type="ECO:0000313" key="2">
    <source>
        <dbReference type="Proteomes" id="UP000515472"/>
    </source>
</evidence>